<sequence length="163" mass="19103">MNVAFNNYRSHCKLILLLFAVLSTLFCIETSLAEIYQWKGKQGRVHFSDEPPAGEAHETKTIRYHGASQSEQSERSIEQQNQRYLRALEAEKRTQALANEKAERLKDKQKKQVCSTLQDEARKAREGYGYYQLNEQGEKEFYTEKQAEKMREELILQYEAECL</sequence>
<keyword evidence="3" id="KW-1185">Reference proteome</keyword>
<gene>
    <name evidence="2" type="ORF">OLMES_1985</name>
</gene>
<organism evidence="2 3">
    <name type="scientific">Oleiphilus messinensis</name>
    <dbReference type="NCBI Taxonomy" id="141451"/>
    <lineage>
        <taxon>Bacteria</taxon>
        <taxon>Pseudomonadati</taxon>
        <taxon>Pseudomonadota</taxon>
        <taxon>Gammaproteobacteria</taxon>
        <taxon>Oceanospirillales</taxon>
        <taxon>Oleiphilaceae</taxon>
        <taxon>Oleiphilus</taxon>
    </lineage>
</organism>
<dbReference type="EMBL" id="CP021425">
    <property type="protein sequence ID" value="ARU56059.1"/>
    <property type="molecule type" value="Genomic_DNA"/>
</dbReference>
<evidence type="ECO:0000259" key="1">
    <source>
        <dbReference type="Pfam" id="PF13511"/>
    </source>
</evidence>
<dbReference type="Pfam" id="PF13511">
    <property type="entry name" value="DUF4124"/>
    <property type="match status" value="1"/>
</dbReference>
<dbReference type="AlphaFoldDB" id="A0A1Y0I788"/>
<dbReference type="InterPro" id="IPR025392">
    <property type="entry name" value="DUF4124"/>
</dbReference>
<evidence type="ECO:0000313" key="2">
    <source>
        <dbReference type="EMBL" id="ARU56059.1"/>
    </source>
</evidence>
<accession>A0A1Y0I788</accession>
<reference evidence="2 3" key="1">
    <citation type="submission" date="2017-05" db="EMBL/GenBank/DDBJ databases">
        <title>Genomic insights into alkan degradation activity of Oleiphilus messinensis.</title>
        <authorList>
            <person name="Kozyavkin S.A."/>
            <person name="Slesarev A.I."/>
            <person name="Golyshin P.N."/>
            <person name="Korzhenkov A."/>
            <person name="Golyshina O.N."/>
            <person name="Toshchakov S.V."/>
        </authorList>
    </citation>
    <scope>NUCLEOTIDE SEQUENCE [LARGE SCALE GENOMIC DNA]</scope>
    <source>
        <strain evidence="2 3">ME102</strain>
    </source>
</reference>
<feature type="domain" description="DUF4124" evidence="1">
    <location>
        <begin position="31"/>
        <end position="63"/>
    </location>
</feature>
<evidence type="ECO:0000313" key="3">
    <source>
        <dbReference type="Proteomes" id="UP000196027"/>
    </source>
</evidence>
<name>A0A1Y0I788_9GAMM</name>
<dbReference type="Proteomes" id="UP000196027">
    <property type="component" value="Chromosome"/>
</dbReference>
<proteinExistence type="predicted"/>
<dbReference type="KEGG" id="ome:OLMES_1985"/>
<protein>
    <recommendedName>
        <fullName evidence="1">DUF4124 domain-containing protein</fullName>
    </recommendedName>
</protein>